<name>A0ABV4BEC6_9GAMM</name>
<accession>A0ABV4BEC6</accession>
<evidence type="ECO:0000313" key="2">
    <source>
        <dbReference type="Proteomes" id="UP001564408"/>
    </source>
</evidence>
<keyword evidence="2" id="KW-1185">Reference proteome</keyword>
<protein>
    <submittedName>
        <fullName evidence="1">Uncharacterized protein</fullName>
    </submittedName>
</protein>
<evidence type="ECO:0000313" key="1">
    <source>
        <dbReference type="EMBL" id="MEY6432826.1"/>
    </source>
</evidence>
<organism evidence="1 2">
    <name type="scientific">Thioalkalicoccus limnaeus</name>
    <dbReference type="NCBI Taxonomy" id="120681"/>
    <lineage>
        <taxon>Bacteria</taxon>
        <taxon>Pseudomonadati</taxon>
        <taxon>Pseudomonadota</taxon>
        <taxon>Gammaproteobacteria</taxon>
        <taxon>Chromatiales</taxon>
        <taxon>Chromatiaceae</taxon>
        <taxon>Thioalkalicoccus</taxon>
    </lineage>
</organism>
<dbReference type="Proteomes" id="UP001564408">
    <property type="component" value="Unassembled WGS sequence"/>
</dbReference>
<dbReference type="EMBL" id="JBDKXB010000012">
    <property type="protein sequence ID" value="MEY6432826.1"/>
    <property type="molecule type" value="Genomic_DNA"/>
</dbReference>
<reference evidence="1 2" key="1">
    <citation type="submission" date="2024-05" db="EMBL/GenBank/DDBJ databases">
        <title>Genome Sequence and Characterization of the New Strain Purple Sulfur Bacterium of Genus Thioalkalicoccus.</title>
        <authorList>
            <person name="Bryantseva I.A."/>
            <person name="Kyndt J.A."/>
            <person name="Imhoff J.F."/>
        </authorList>
    </citation>
    <scope>NUCLEOTIDE SEQUENCE [LARGE SCALE GENOMIC DNA]</scope>
    <source>
        <strain evidence="1 2">Um2</strain>
    </source>
</reference>
<sequence>MILFEDSAAFARFVSQGLDATASVDAMAGDEKEQLAMRFDDGKAVFVLTGKGWKIAAKLTGSRYWPDDTLN</sequence>
<proteinExistence type="predicted"/>
<comment type="caution">
    <text evidence="1">The sequence shown here is derived from an EMBL/GenBank/DDBJ whole genome shotgun (WGS) entry which is preliminary data.</text>
</comment>
<gene>
    <name evidence="1" type="ORF">ABC977_10445</name>
</gene>
<dbReference type="RefSeq" id="WP_369667212.1">
    <property type="nucleotide sequence ID" value="NZ_JBDKXB010000012.1"/>
</dbReference>